<dbReference type="SUPFAM" id="SSF52540">
    <property type="entry name" value="P-loop containing nucleoside triphosphate hydrolases"/>
    <property type="match status" value="1"/>
</dbReference>
<protein>
    <recommendedName>
        <fullName evidence="6">BREX system P-loop protein BrxC</fullName>
    </recommendedName>
</protein>
<evidence type="ECO:0000313" key="5">
    <source>
        <dbReference type="Proteomes" id="UP000007039"/>
    </source>
</evidence>
<dbReference type="InterPro" id="IPR058037">
    <property type="entry name" value="BREX_BrxC_helical"/>
</dbReference>
<dbReference type="InterPro" id="IPR058038">
    <property type="entry name" value="BREX_BrxC_wHTH"/>
</dbReference>
<dbReference type="Proteomes" id="UP000007039">
    <property type="component" value="Chromosome"/>
</dbReference>
<feature type="domain" description="Probable ATP-binding protein BrxC alpha-helical" evidence="2">
    <location>
        <begin position="870"/>
        <end position="987"/>
    </location>
</feature>
<evidence type="ECO:0000259" key="3">
    <source>
        <dbReference type="Pfam" id="PF25796"/>
    </source>
</evidence>
<reference key="1">
    <citation type="submission" date="2010-11" db="EMBL/GenBank/DDBJ databases">
        <title>The complete genome of chromosome of Calditerrivibrio nitroreducens DSM 19672.</title>
        <authorList>
            <consortium name="US DOE Joint Genome Institute (JGI-PGF)"/>
            <person name="Lucas S."/>
            <person name="Copeland A."/>
            <person name="Lapidus A."/>
            <person name="Bruce D."/>
            <person name="Goodwin L."/>
            <person name="Pitluck S."/>
            <person name="Kyrpides N."/>
            <person name="Mavromatis K."/>
            <person name="Ivanova N."/>
            <person name="Mikhailova N."/>
            <person name="Zeytun A."/>
            <person name="Brettin T."/>
            <person name="Detter J.C."/>
            <person name="Tapia R."/>
            <person name="Han C."/>
            <person name="Land M."/>
            <person name="Hauser L."/>
            <person name="Markowitz V."/>
            <person name="Cheng J.-F."/>
            <person name="Hugenholtz P."/>
            <person name="Woyke T."/>
            <person name="Wu D."/>
            <person name="Spring S."/>
            <person name="Schroeder M."/>
            <person name="Brambilla E."/>
            <person name="Klenk H.-P."/>
            <person name="Eisen J.A."/>
        </authorList>
    </citation>
    <scope>NUCLEOTIDE SEQUENCE [LARGE SCALE GENOMIC DNA]</scope>
    <source>
        <strain>DSM 19672</strain>
    </source>
</reference>
<evidence type="ECO:0000313" key="4">
    <source>
        <dbReference type="EMBL" id="ADR19921.1"/>
    </source>
</evidence>
<dbReference type="InterPro" id="IPR047679">
    <property type="entry name" value="BREX_BrxC"/>
</dbReference>
<dbReference type="NCBIfam" id="NF033441">
    <property type="entry name" value="BREX_BrxC"/>
    <property type="match status" value="1"/>
</dbReference>
<dbReference type="AlphaFoldDB" id="E4THR0"/>
<reference evidence="4 5" key="2">
    <citation type="journal article" date="2011" name="Stand. Genomic Sci.">
        <title>Complete genome sequence of Calditerrivibrio nitroreducens type strain (Yu37-1).</title>
        <authorList>
            <person name="Pitluck S."/>
            <person name="Sikorski J."/>
            <person name="Zeytun A."/>
            <person name="Lapidus A."/>
            <person name="Nolan M."/>
            <person name="Lucas S."/>
            <person name="Hammon N."/>
            <person name="Deshpande S."/>
            <person name="Cheng J.F."/>
            <person name="Tapia R."/>
            <person name="Han C."/>
            <person name="Goodwin L."/>
            <person name="Liolios K."/>
            <person name="Pagani I."/>
            <person name="Ivanova N."/>
            <person name="Mavromatis K."/>
            <person name="Pati A."/>
            <person name="Chen A."/>
            <person name="Palaniappan K."/>
            <person name="Hauser L."/>
            <person name="Chang Y.J."/>
            <person name="Jeffries C.D."/>
            <person name="Detter J.C."/>
            <person name="Brambilla E."/>
            <person name="Djao O.D."/>
            <person name="Rohde M."/>
            <person name="Spring S."/>
            <person name="Goker M."/>
            <person name="Woyke T."/>
            <person name="Bristow J."/>
            <person name="Eisen J.A."/>
            <person name="Markowitz V."/>
            <person name="Hugenholtz P."/>
            <person name="Kyrpides N.C."/>
            <person name="Klenk H.P."/>
            <person name="Land M."/>
        </authorList>
    </citation>
    <scope>NUCLEOTIDE SEQUENCE [LARGE SCALE GENOMIC DNA]</scope>
    <source>
        <strain evidence="5">DSM 19672 / NBRC 101217 / Yu37-1</strain>
    </source>
</reference>
<dbReference type="InterPro" id="IPR027417">
    <property type="entry name" value="P-loop_NTPase"/>
</dbReference>
<proteinExistence type="predicted"/>
<dbReference type="RefSeq" id="WP_013452128.1">
    <property type="nucleotide sequence ID" value="NC_014758.1"/>
</dbReference>
<dbReference type="Pfam" id="PF25796">
    <property type="entry name" value="BREX_BrxC_4th"/>
    <property type="match status" value="1"/>
</dbReference>
<evidence type="ECO:0000259" key="2">
    <source>
        <dbReference type="Pfam" id="PF25792"/>
    </source>
</evidence>
<dbReference type="Pfam" id="PF25791">
    <property type="entry name" value="WHD_BREX_BrxC"/>
    <property type="match status" value="1"/>
</dbReference>
<feature type="domain" description="Probable ATP-binding protein BrxC winged helix-turn-helix" evidence="1">
    <location>
        <begin position="744"/>
        <end position="858"/>
    </location>
</feature>
<gene>
    <name evidence="4" type="ordered locus">Calni_2027</name>
</gene>
<dbReference type="OrthoDB" id="3201900at2"/>
<dbReference type="InterPro" id="IPR058036">
    <property type="entry name" value="BREX_BrxC_4th"/>
</dbReference>
<sequence length="1161" mass="135318">MIIKNIFEKDIERPINGVVKVGQDDLNIIKTEVEEYIVTSEIKKYLDDFFTHYVETLGMQTDKIGIWISGFFGSGKSHLLKMLAYIIENPTIGDNLTAGEIIREKVKDDALLSANIKKAYQTPSDVILFNIDSMSDTADGGEESIPKVFRRVFYDKLGYFGRFPFIAEIERNLDKKGCYEKFKDKFKELTGFNWIDERKNFALHEKKIFEALAYCNNVTIEEAENYYNKTEDYFKSISISDFAEMVKEYVDQKNKELKTNNYRLLFMVDEVGQFIAQDTNKMLNLQTIVEELGVKCKGSVWVVVTSQEDVESIIGDLPKTSKNEFSKILGRFKRFSLSGSNTDEVIKKRILAKNVEAAEELKKLYDKYSSILKNQFTFTADTATFEKYKDENDFINTYPFIPYQFKLLQKVFEAIRTKGIAGKHLSHGERSMLNAFQEACKNIKDSELGYISPFYLFYDTIEGFMDSYVLLTIKNAETNSSLNSFDVNLLKLLFLIRYVGQIKSNIDNIVILMLEKIDQDKQSLKEKIKESLSKLEHEVLINKSGDTYNFLTNEERDIRQEIKRIPIDSDARSNFIYEIVFNEIYLDTKHKYTHYNNNYDLIRTVDNISKGNGKLEIKVVTQHYYETSDSNLAMESQQRRIVIRLNSSNDLERELKAYLQTDEYIRKHQVSTKESFSNIIRDTQKENDERRKRIKSIIENLLENADYFGLGNKLNLLKPVNFRNVLRDQLDEIVGHIYHKMYLITQNSIKTASEIKEALNKKRSIVIDITTNDSAENEIINFIRDISHLEGNVTLKKIYDRFTEEPYGWKLLDIQYVIAILVANEKIHLLYQNEKISSQFHSKLEELITKSSYQSVVYVTLPQTANEDEINKAKQIFQEVSDNIPEENSDDFLKQFKKYINDLVEDIKANLGSLSSDFIPKVIAEEYLEELVKIAKQSDKVDIIKGIINNEKNLPTWIEYLGKVKNFLSNQIDRYKEIREFINTYKDGIVHYDHKTANDLLSKCNEYIKSESPFHLTIALANEIDNVSNELKKKLESKKEACIDEIRKRYEYALQISKENNEKIDEKLDPLDKMIEQIKNELKIENVIAKHSTFTQKIDKIIEIIKNKPKDKNTPKRVKISSIIYPKIISSKEEIDSFVNELKEKLYKELQNNEKIEISGD</sequence>
<dbReference type="EMBL" id="CP002347">
    <property type="protein sequence ID" value="ADR19921.1"/>
    <property type="molecule type" value="Genomic_DNA"/>
</dbReference>
<dbReference type="Pfam" id="PF25792">
    <property type="entry name" value="BREX_BrxC_helical"/>
    <property type="match status" value="1"/>
</dbReference>
<keyword evidence="5" id="KW-1185">Reference proteome</keyword>
<feature type="domain" description="Probable ATP-binding protein BrxC 4th six-stranded beta-sheet" evidence="3">
    <location>
        <begin position="566"/>
        <end position="730"/>
    </location>
</feature>
<name>E4THR0_CALNY</name>
<dbReference type="STRING" id="768670.Calni_2027"/>
<evidence type="ECO:0000259" key="1">
    <source>
        <dbReference type="Pfam" id="PF25791"/>
    </source>
</evidence>
<organism evidence="4 5">
    <name type="scientific">Calditerrivibrio nitroreducens (strain DSM 19672 / NBRC 101217 / Yu37-1)</name>
    <dbReference type="NCBI Taxonomy" id="768670"/>
    <lineage>
        <taxon>Bacteria</taxon>
        <taxon>Pseudomonadati</taxon>
        <taxon>Deferribacterota</taxon>
        <taxon>Deferribacteres</taxon>
        <taxon>Deferribacterales</taxon>
        <taxon>Calditerrivibrionaceae</taxon>
    </lineage>
</organism>
<dbReference type="KEGG" id="cni:Calni_2027"/>
<dbReference type="eggNOG" id="COG1196">
    <property type="taxonomic scope" value="Bacteria"/>
</dbReference>
<dbReference type="HOGENOM" id="CLU_007924_0_0_0"/>
<evidence type="ECO:0008006" key="6">
    <source>
        <dbReference type="Google" id="ProtNLM"/>
    </source>
</evidence>
<accession>E4THR0</accession>